<protein>
    <submittedName>
        <fullName evidence="1">Uncharacterized protein</fullName>
    </submittedName>
</protein>
<dbReference type="EMBL" id="WNLP01000005">
    <property type="protein sequence ID" value="MUH59870.1"/>
    <property type="molecule type" value="Genomic_DNA"/>
</dbReference>
<evidence type="ECO:0000313" key="2">
    <source>
        <dbReference type="Proteomes" id="UP000487882"/>
    </source>
</evidence>
<dbReference type="Proteomes" id="UP000487882">
    <property type="component" value="Unassembled WGS sequence"/>
</dbReference>
<comment type="caution">
    <text evidence="1">The sequence shown here is derived from an EMBL/GenBank/DDBJ whole genome shotgun (WGS) entry which is preliminary data.</text>
</comment>
<dbReference type="RefSeq" id="WP_155588784.1">
    <property type="nucleotide sequence ID" value="NZ_WNLP01000005.1"/>
</dbReference>
<organism evidence="1 2">
    <name type="scientific">Bifidobacterium canis</name>
    <dbReference type="NCBI Taxonomy" id="2610880"/>
    <lineage>
        <taxon>Bacteria</taxon>
        <taxon>Bacillati</taxon>
        <taxon>Actinomycetota</taxon>
        <taxon>Actinomycetes</taxon>
        <taxon>Bifidobacteriales</taxon>
        <taxon>Bifidobacteriaceae</taxon>
        <taxon>Bifidobacterium</taxon>
    </lineage>
</organism>
<evidence type="ECO:0000313" key="1">
    <source>
        <dbReference type="EMBL" id="MUH59870.1"/>
    </source>
</evidence>
<reference evidence="1 2" key="1">
    <citation type="submission" date="2019-09" db="EMBL/GenBank/DDBJ databases">
        <title>Bifidobacterium canis sp. nov., isolated from the digestive tract of German Shepherd dog puppy.</title>
        <authorList>
            <person name="Bunesova V."/>
        </authorList>
    </citation>
    <scope>NUCLEOTIDE SEQUENCE [LARGE SCALE GENOMIC DNA]</scope>
    <source>
        <strain evidence="1 2">GSD1FS</strain>
    </source>
</reference>
<sequence length="148" mass="16377">MSSLQGFEVVSPNTASGRSVLTVTRKYVRLNKNAVLELGRPEFIEFLINPSSKQFAFKPCEESNPNAIPFFVPGKTTASVTLSMQFVLDAMEPYFDFPEVADDQEAYAQLKGTWIASDNMLVFNLGTAEQGVMKKRGRKKGQKAASND</sequence>
<gene>
    <name evidence="1" type="ORF">GSD1FS_1213</name>
</gene>
<keyword evidence="2" id="KW-1185">Reference proteome</keyword>
<name>A0A7K1J5Z8_9BIFI</name>
<dbReference type="AlphaFoldDB" id="A0A7K1J5Z8"/>
<proteinExistence type="predicted"/>
<accession>A0A7K1J5Z8</accession>